<keyword evidence="3 5" id="KW-1133">Transmembrane helix</keyword>
<dbReference type="Pfam" id="PF04932">
    <property type="entry name" value="Wzy_C"/>
    <property type="match status" value="1"/>
</dbReference>
<feature type="transmembrane region" description="Helical" evidence="5">
    <location>
        <begin position="238"/>
        <end position="256"/>
    </location>
</feature>
<gene>
    <name evidence="7" type="ORF">Vau01_073800</name>
</gene>
<dbReference type="InterPro" id="IPR051533">
    <property type="entry name" value="WaaL-like"/>
</dbReference>
<keyword evidence="4 5" id="KW-0472">Membrane</keyword>
<dbReference type="Proteomes" id="UP000612585">
    <property type="component" value="Unassembled WGS sequence"/>
</dbReference>
<feature type="transmembrane region" description="Helical" evidence="5">
    <location>
        <begin position="120"/>
        <end position="142"/>
    </location>
</feature>
<sequence>MTSTALHPVDLEPTLLDERTYGTRRRLTRIDAAGLLSLMVFLLYALPAQLIVPELTYAGRPALLVAFALWCWWLLARLNRRLVMLGPQPMRWVVLFYLLATLLSYLGGTLRGLPIMESNAQNFTLILTVEFLGVVLMAADGIPNWQRLNGVLRVYIWGGGFMAVVAFIQLISKVNIAAYIWLPGTAIHGEIADFQNRGDSGLFRVAGTATHYIEFATVMAMAVPFAIHFARFAPSKRARAAAAVIAVLMTAAIPIAISRTGVIALITAVVVMFIAAWNWRTRYNVMLVGIAVIGAFSVLKPGLLGTIKSMFTSFDEDPSISGRTDDYTIVGHYFAQRPWLGRGPGTLIPDLYLILDNQWLLQLVTMGIIGVAAFAALHLVSLTLAWIALKRAERPEDKHLCAALISTIVISMLVSATFDSLAFTTFSFTLALCCGISGAVWRFTHPARAIRTSSVRWFAE</sequence>
<feature type="transmembrane region" description="Helical" evidence="5">
    <location>
        <begin position="202"/>
        <end position="226"/>
    </location>
</feature>
<dbReference type="AlphaFoldDB" id="A0A8J3Z9I2"/>
<evidence type="ECO:0000256" key="1">
    <source>
        <dbReference type="ARBA" id="ARBA00004141"/>
    </source>
</evidence>
<feature type="transmembrane region" description="Helical" evidence="5">
    <location>
        <begin position="400"/>
        <end position="418"/>
    </location>
</feature>
<dbReference type="RefSeq" id="WP_204003156.1">
    <property type="nucleotide sequence ID" value="NZ_BOPG01000049.1"/>
</dbReference>
<dbReference type="PANTHER" id="PTHR37422:SF23">
    <property type="entry name" value="TEICHURONIC ACID BIOSYNTHESIS PROTEIN TUAE"/>
    <property type="match status" value="1"/>
</dbReference>
<feature type="transmembrane region" description="Helical" evidence="5">
    <location>
        <begin position="58"/>
        <end position="78"/>
    </location>
</feature>
<feature type="transmembrane region" description="Helical" evidence="5">
    <location>
        <begin position="32"/>
        <end position="52"/>
    </location>
</feature>
<organism evidence="7 8">
    <name type="scientific">Virgisporangium aurantiacum</name>
    <dbReference type="NCBI Taxonomy" id="175570"/>
    <lineage>
        <taxon>Bacteria</taxon>
        <taxon>Bacillati</taxon>
        <taxon>Actinomycetota</taxon>
        <taxon>Actinomycetes</taxon>
        <taxon>Micromonosporales</taxon>
        <taxon>Micromonosporaceae</taxon>
        <taxon>Virgisporangium</taxon>
    </lineage>
</organism>
<reference evidence="7" key="1">
    <citation type="submission" date="2021-01" db="EMBL/GenBank/DDBJ databases">
        <title>Whole genome shotgun sequence of Virgisporangium aurantiacum NBRC 16421.</title>
        <authorList>
            <person name="Komaki H."/>
            <person name="Tamura T."/>
        </authorList>
    </citation>
    <scope>NUCLEOTIDE SEQUENCE</scope>
    <source>
        <strain evidence="7">NBRC 16421</strain>
    </source>
</reference>
<protein>
    <recommendedName>
        <fullName evidence="6">O-antigen ligase-related domain-containing protein</fullName>
    </recommendedName>
</protein>
<feature type="transmembrane region" description="Helical" evidence="5">
    <location>
        <begin position="424"/>
        <end position="444"/>
    </location>
</feature>
<dbReference type="GO" id="GO:0016020">
    <property type="term" value="C:membrane"/>
    <property type="evidence" value="ECO:0007669"/>
    <property type="project" value="UniProtKB-SubCell"/>
</dbReference>
<dbReference type="InterPro" id="IPR007016">
    <property type="entry name" value="O-antigen_ligase-rel_domated"/>
</dbReference>
<proteinExistence type="predicted"/>
<keyword evidence="2 5" id="KW-0812">Transmembrane</keyword>
<evidence type="ECO:0000256" key="5">
    <source>
        <dbReference type="SAM" id="Phobius"/>
    </source>
</evidence>
<evidence type="ECO:0000313" key="8">
    <source>
        <dbReference type="Proteomes" id="UP000612585"/>
    </source>
</evidence>
<evidence type="ECO:0000313" key="7">
    <source>
        <dbReference type="EMBL" id="GIJ59864.1"/>
    </source>
</evidence>
<evidence type="ECO:0000259" key="6">
    <source>
        <dbReference type="Pfam" id="PF04932"/>
    </source>
</evidence>
<dbReference type="PANTHER" id="PTHR37422">
    <property type="entry name" value="TEICHURONIC ACID BIOSYNTHESIS PROTEIN TUAE"/>
    <property type="match status" value="1"/>
</dbReference>
<comment type="caution">
    <text evidence="7">The sequence shown here is derived from an EMBL/GenBank/DDBJ whole genome shotgun (WGS) entry which is preliminary data.</text>
</comment>
<accession>A0A8J3Z9I2</accession>
<feature type="transmembrane region" description="Helical" evidence="5">
    <location>
        <begin position="154"/>
        <end position="182"/>
    </location>
</feature>
<feature type="transmembrane region" description="Helical" evidence="5">
    <location>
        <begin position="262"/>
        <end position="279"/>
    </location>
</feature>
<evidence type="ECO:0000256" key="3">
    <source>
        <dbReference type="ARBA" id="ARBA00022989"/>
    </source>
</evidence>
<evidence type="ECO:0000256" key="2">
    <source>
        <dbReference type="ARBA" id="ARBA00022692"/>
    </source>
</evidence>
<dbReference type="EMBL" id="BOPG01000049">
    <property type="protein sequence ID" value="GIJ59864.1"/>
    <property type="molecule type" value="Genomic_DNA"/>
</dbReference>
<feature type="transmembrane region" description="Helical" evidence="5">
    <location>
        <begin position="359"/>
        <end position="388"/>
    </location>
</feature>
<evidence type="ECO:0000256" key="4">
    <source>
        <dbReference type="ARBA" id="ARBA00023136"/>
    </source>
</evidence>
<feature type="domain" description="O-antigen ligase-related" evidence="6">
    <location>
        <begin position="245"/>
        <end position="375"/>
    </location>
</feature>
<name>A0A8J3Z9I2_9ACTN</name>
<comment type="subcellular location">
    <subcellularLocation>
        <location evidence="1">Membrane</location>
        <topology evidence="1">Multi-pass membrane protein</topology>
    </subcellularLocation>
</comment>
<keyword evidence="8" id="KW-1185">Reference proteome</keyword>
<feature type="transmembrane region" description="Helical" evidence="5">
    <location>
        <begin position="286"/>
        <end position="307"/>
    </location>
</feature>
<feature type="transmembrane region" description="Helical" evidence="5">
    <location>
        <begin position="90"/>
        <end position="108"/>
    </location>
</feature>